<dbReference type="FunFam" id="1.25.40.10:FF:000020">
    <property type="entry name" value="Stress-induced phosphoprotein 1"/>
    <property type="match status" value="1"/>
</dbReference>
<dbReference type="InterPro" id="IPR036855">
    <property type="entry name" value="Znf_CCCH_sf"/>
</dbReference>
<feature type="region of interest" description="Disordered" evidence="12">
    <location>
        <begin position="465"/>
        <end position="490"/>
    </location>
</feature>
<dbReference type="SMART" id="SM00028">
    <property type="entry name" value="TPR"/>
    <property type="match status" value="7"/>
</dbReference>
<keyword evidence="7 10" id="KW-0862">Zinc</keyword>
<feature type="zinc finger region" description="C3H1-type" evidence="10">
    <location>
        <begin position="387"/>
        <end position="415"/>
    </location>
</feature>
<keyword evidence="4" id="KW-0677">Repeat</keyword>
<dbReference type="InterPro" id="IPR000571">
    <property type="entry name" value="Znf_CCCH"/>
</dbReference>
<evidence type="ECO:0000256" key="10">
    <source>
        <dbReference type="PROSITE-ProRule" id="PRU00723"/>
    </source>
</evidence>
<dbReference type="GO" id="GO:0003677">
    <property type="term" value="F:DNA binding"/>
    <property type="evidence" value="ECO:0007669"/>
    <property type="project" value="UniProtKB-KW"/>
</dbReference>
<keyword evidence="6 9" id="KW-0802">TPR repeat</keyword>
<dbReference type="GO" id="GO:0051879">
    <property type="term" value="F:Hsp90 protein binding"/>
    <property type="evidence" value="ECO:0007669"/>
    <property type="project" value="TreeGrafter"/>
</dbReference>
<evidence type="ECO:0000256" key="2">
    <source>
        <dbReference type="ARBA" id="ARBA00022490"/>
    </source>
</evidence>
<dbReference type="OrthoDB" id="777004at2759"/>
<dbReference type="GO" id="GO:0008270">
    <property type="term" value="F:zinc ion binding"/>
    <property type="evidence" value="ECO:0007669"/>
    <property type="project" value="UniProtKB-KW"/>
</dbReference>
<reference evidence="14" key="1">
    <citation type="submission" date="2020-05" db="EMBL/GenBank/DDBJ databases">
        <title>WGS assembly of Panicum virgatum.</title>
        <authorList>
            <person name="Lovell J.T."/>
            <person name="Jenkins J."/>
            <person name="Shu S."/>
            <person name="Juenger T.E."/>
            <person name="Schmutz J."/>
        </authorList>
    </citation>
    <scope>NUCLEOTIDE SEQUENCE</scope>
    <source>
        <strain evidence="14">AP13</strain>
    </source>
</reference>
<organism evidence="14 15">
    <name type="scientific">Panicum virgatum</name>
    <name type="common">Blackwell switchgrass</name>
    <dbReference type="NCBI Taxonomy" id="38727"/>
    <lineage>
        <taxon>Eukaryota</taxon>
        <taxon>Viridiplantae</taxon>
        <taxon>Streptophyta</taxon>
        <taxon>Embryophyta</taxon>
        <taxon>Tracheophyta</taxon>
        <taxon>Spermatophyta</taxon>
        <taxon>Magnoliopsida</taxon>
        <taxon>Liliopsida</taxon>
        <taxon>Poales</taxon>
        <taxon>Poaceae</taxon>
        <taxon>PACMAD clade</taxon>
        <taxon>Panicoideae</taxon>
        <taxon>Panicodae</taxon>
        <taxon>Paniceae</taxon>
        <taxon>Panicinae</taxon>
        <taxon>Panicum</taxon>
        <taxon>Panicum sect. Hiantes</taxon>
    </lineage>
</organism>
<dbReference type="Pfam" id="PF13181">
    <property type="entry name" value="TPR_8"/>
    <property type="match status" value="1"/>
</dbReference>
<dbReference type="SMART" id="SM00356">
    <property type="entry name" value="ZnF_C3H1"/>
    <property type="match status" value="4"/>
</dbReference>
<feature type="repeat" description="TPR" evidence="9">
    <location>
        <begin position="130"/>
        <end position="163"/>
    </location>
</feature>
<evidence type="ECO:0000256" key="8">
    <source>
        <dbReference type="ARBA" id="ARBA00023125"/>
    </source>
</evidence>
<evidence type="ECO:0000256" key="1">
    <source>
        <dbReference type="ARBA" id="ARBA00004496"/>
    </source>
</evidence>
<evidence type="ECO:0000256" key="7">
    <source>
        <dbReference type="ARBA" id="ARBA00022833"/>
    </source>
</evidence>
<feature type="region of interest" description="Disordered" evidence="12">
    <location>
        <begin position="368"/>
        <end position="388"/>
    </location>
</feature>
<evidence type="ECO:0000313" key="15">
    <source>
        <dbReference type="Proteomes" id="UP000823388"/>
    </source>
</evidence>
<keyword evidence="15" id="KW-1185">Reference proteome</keyword>
<evidence type="ECO:0000313" key="14">
    <source>
        <dbReference type="EMBL" id="KAG2559412.1"/>
    </source>
</evidence>
<comment type="caution">
    <text evidence="14">The sequence shown here is derived from an EMBL/GenBank/DDBJ whole genome shotgun (WGS) entry which is preliminary data.</text>
</comment>
<feature type="domain" description="C3H1-type" evidence="13">
    <location>
        <begin position="387"/>
        <end position="415"/>
    </location>
</feature>
<sequence>MGQGGSRMVSDEARRSDGSGGPGKKLQSTTGENCGDAEECRSIRRCQSFKTLPESDPDRAAAMADERKGKGNAAFLAGCFEEAALTVAIALAPNNHILYSNRSAARASLHRYADALADAQKTVELRPDWAEGYSRLGAAHLGLGDATIAVAAYAKGLALEPDNEGLNVGLEDAKKERKEMKAAAQEAGNAAYKKDCETAIQHYMKAMELDDEDISYLTNCAAVDFEMGKYDECIKDCDKAVERGRELRADFKVISRALTRKGTALAKHAKCSKDYDVAIETFQKALREHRNPGTLKKLNEAERAKKELLQQEYYDPKWAEEEREKGTEFFKEQKYPEAIKHYTEALRRNPKDPRGFDDKGSVYYSENHRKASYEGARDKRKEDISEGSAQEECKYYSTPGGCKFGKACKYLHREGKEGKAEAEKVDLNFLDLPLRPGKKECPYYMRTGSCKYSTNCKFHHPDPTNVSSKEPVLEHENADTPQQNFQGSSQTSVPIWSDQRAMNGQHVPFLAPAQSYSAGMIPLQGMYPSPEWSGYHQVPLNPNYPPGVPFQHFLAHMNHPMHKEADMPRNQQVPIDEYPERPGQPECQHFVRSSFCKYKMKCRYHHPRSRLPAPMTGGLSPLGLPIKPDQPVCTYYSRFGVCKYGPACMFNHPFNFGPPVAVPTAAPPLPGQFPTRGGATGGAARAAAPPWP</sequence>
<keyword evidence="5 10" id="KW-0863">Zinc-finger</keyword>
<dbReference type="AlphaFoldDB" id="A0A8T0PGV2"/>
<dbReference type="SUPFAM" id="SSF90229">
    <property type="entry name" value="CCCH zinc finger"/>
    <property type="match status" value="2"/>
</dbReference>
<feature type="repeat" description="TPR" evidence="9">
    <location>
        <begin position="319"/>
        <end position="352"/>
    </location>
</feature>
<feature type="coiled-coil region" evidence="11">
    <location>
        <begin position="163"/>
        <end position="190"/>
    </location>
</feature>
<dbReference type="PANTHER" id="PTHR22904:SF533">
    <property type="entry name" value="HSP70-HSP90 ORGANIZING PROTEIN 3"/>
    <property type="match status" value="1"/>
</dbReference>
<keyword evidence="8" id="KW-0238">DNA-binding</keyword>
<proteinExistence type="predicted"/>
<feature type="region of interest" description="Disordered" evidence="12">
    <location>
        <begin position="1"/>
        <end position="37"/>
    </location>
</feature>
<feature type="domain" description="C3H1-type" evidence="13">
    <location>
        <begin position="581"/>
        <end position="609"/>
    </location>
</feature>
<gene>
    <name evidence="14" type="ORF">PVAP13_8NG308000</name>
</gene>
<dbReference type="Proteomes" id="UP000823388">
    <property type="component" value="Chromosome 8N"/>
</dbReference>
<feature type="zinc finger region" description="C3H1-type" evidence="10">
    <location>
        <begin position="627"/>
        <end position="655"/>
    </location>
</feature>
<dbReference type="InterPro" id="IPR019734">
    <property type="entry name" value="TPR_rpt"/>
</dbReference>
<name>A0A8T0PGV2_PANVG</name>
<keyword evidence="3 10" id="KW-0479">Metal-binding</keyword>
<dbReference type="GO" id="GO:0005737">
    <property type="term" value="C:cytoplasm"/>
    <property type="evidence" value="ECO:0007669"/>
    <property type="project" value="UniProtKB-SubCell"/>
</dbReference>
<feature type="zinc finger region" description="C3H1-type" evidence="10">
    <location>
        <begin position="435"/>
        <end position="463"/>
    </location>
</feature>
<feature type="domain" description="C3H1-type" evidence="13">
    <location>
        <begin position="435"/>
        <end position="463"/>
    </location>
</feature>
<evidence type="ECO:0000256" key="12">
    <source>
        <dbReference type="SAM" id="MobiDB-lite"/>
    </source>
</evidence>
<feature type="domain" description="C3H1-type" evidence="13">
    <location>
        <begin position="627"/>
        <end position="655"/>
    </location>
</feature>
<dbReference type="FunFam" id="1.25.40.10:FF:000010">
    <property type="entry name" value="Stress-induced phosphoprotein 1"/>
    <property type="match status" value="1"/>
</dbReference>
<evidence type="ECO:0000256" key="6">
    <source>
        <dbReference type="ARBA" id="ARBA00022803"/>
    </source>
</evidence>
<accession>A0A8T0PGV2</accession>
<dbReference type="EMBL" id="CM029052">
    <property type="protein sequence ID" value="KAG2559412.1"/>
    <property type="molecule type" value="Genomic_DNA"/>
</dbReference>
<keyword evidence="2" id="KW-0963">Cytoplasm</keyword>
<dbReference type="Gene3D" id="1.25.40.10">
    <property type="entry name" value="Tetratricopeptide repeat domain"/>
    <property type="match status" value="3"/>
</dbReference>
<evidence type="ECO:0000256" key="9">
    <source>
        <dbReference type="PROSITE-ProRule" id="PRU00339"/>
    </source>
</evidence>
<evidence type="ECO:0000256" key="4">
    <source>
        <dbReference type="ARBA" id="ARBA00022737"/>
    </source>
</evidence>
<feature type="zinc finger region" description="C3H1-type" evidence="10">
    <location>
        <begin position="581"/>
        <end position="609"/>
    </location>
</feature>
<evidence type="ECO:0000256" key="3">
    <source>
        <dbReference type="ARBA" id="ARBA00022723"/>
    </source>
</evidence>
<dbReference type="PROSITE" id="PS50005">
    <property type="entry name" value="TPR"/>
    <property type="match status" value="2"/>
</dbReference>
<dbReference type="Pfam" id="PF00642">
    <property type="entry name" value="zf-CCCH"/>
    <property type="match status" value="3"/>
</dbReference>
<comment type="subcellular location">
    <subcellularLocation>
        <location evidence="1">Cytoplasm</location>
    </subcellularLocation>
</comment>
<dbReference type="PROSITE" id="PS50103">
    <property type="entry name" value="ZF_C3H1"/>
    <property type="match status" value="4"/>
</dbReference>
<dbReference type="Gene3D" id="4.10.1000.10">
    <property type="entry name" value="Zinc finger, CCCH-type"/>
    <property type="match status" value="2"/>
</dbReference>
<feature type="compositionally biased region" description="Basic and acidic residues" evidence="12">
    <location>
        <begin position="368"/>
        <end position="384"/>
    </location>
</feature>
<dbReference type="SUPFAM" id="SSF48452">
    <property type="entry name" value="TPR-like"/>
    <property type="match status" value="3"/>
</dbReference>
<feature type="compositionally biased region" description="Polar residues" evidence="12">
    <location>
        <begin position="479"/>
        <end position="490"/>
    </location>
</feature>
<keyword evidence="11" id="KW-0175">Coiled coil</keyword>
<evidence type="ECO:0000256" key="5">
    <source>
        <dbReference type="ARBA" id="ARBA00022771"/>
    </source>
</evidence>
<dbReference type="InterPro" id="IPR011990">
    <property type="entry name" value="TPR-like_helical_dom_sf"/>
</dbReference>
<dbReference type="PANTHER" id="PTHR22904">
    <property type="entry name" value="TPR REPEAT CONTAINING PROTEIN"/>
    <property type="match status" value="1"/>
</dbReference>
<dbReference type="Pfam" id="PF14608">
    <property type="entry name" value="zf-CCCH_2"/>
    <property type="match status" value="1"/>
</dbReference>
<protein>
    <recommendedName>
        <fullName evidence="13">C3H1-type domain-containing protein</fullName>
    </recommendedName>
</protein>
<evidence type="ECO:0000259" key="13">
    <source>
        <dbReference type="PROSITE" id="PS50103"/>
    </source>
</evidence>
<evidence type="ECO:0000256" key="11">
    <source>
        <dbReference type="SAM" id="Coils"/>
    </source>
</evidence>